<keyword evidence="6 16" id="KW-0285">Flavoprotein</keyword>
<dbReference type="InParanoid" id="A0A212QWF9"/>
<comment type="catalytic activity">
    <reaction evidence="12 16">
        <text>N(6)-[(R)-dihydrolipoyl]-L-lysyl-[protein] + NAD(+) = N(6)-[(R)-lipoyl]-L-lysyl-[protein] + NADH + H(+)</text>
        <dbReference type="Rhea" id="RHEA:15045"/>
        <dbReference type="Rhea" id="RHEA-COMP:10474"/>
        <dbReference type="Rhea" id="RHEA-COMP:10475"/>
        <dbReference type="ChEBI" id="CHEBI:15378"/>
        <dbReference type="ChEBI" id="CHEBI:57540"/>
        <dbReference type="ChEBI" id="CHEBI:57945"/>
        <dbReference type="ChEBI" id="CHEBI:83099"/>
        <dbReference type="ChEBI" id="CHEBI:83100"/>
        <dbReference type="EC" id="1.8.1.4"/>
    </reaction>
</comment>
<evidence type="ECO:0000256" key="2">
    <source>
        <dbReference type="ARBA" id="ARBA00007532"/>
    </source>
</evidence>
<evidence type="ECO:0000259" key="17">
    <source>
        <dbReference type="Pfam" id="PF02852"/>
    </source>
</evidence>
<keyword evidence="10" id="KW-1015">Disulfide bond</keyword>
<gene>
    <name evidence="19" type="ORF">SAMN02746019_00007670</name>
</gene>
<dbReference type="NCBIfam" id="TIGR01350">
    <property type="entry name" value="lipoamide_DH"/>
    <property type="match status" value="1"/>
</dbReference>
<dbReference type="InterPro" id="IPR006258">
    <property type="entry name" value="Lipoamide_DH"/>
</dbReference>
<dbReference type="InterPro" id="IPR050151">
    <property type="entry name" value="Class-I_Pyr_Nuc-Dis_Oxidored"/>
</dbReference>
<evidence type="ECO:0000256" key="10">
    <source>
        <dbReference type="ARBA" id="ARBA00023157"/>
    </source>
</evidence>
<dbReference type="FunCoup" id="A0A212QWF9">
    <property type="interactions" value="249"/>
</dbReference>
<dbReference type="Gene3D" id="3.50.50.60">
    <property type="entry name" value="FAD/NAD(P)-binding domain"/>
    <property type="match status" value="2"/>
</dbReference>
<evidence type="ECO:0000256" key="6">
    <source>
        <dbReference type="ARBA" id="ARBA00022630"/>
    </source>
</evidence>
<feature type="active site" description="Proton acceptor" evidence="13">
    <location>
        <position position="450"/>
    </location>
</feature>
<organism evidence="19 20">
    <name type="scientific">Thermoflexus hugenholtzii JAD2</name>
    <dbReference type="NCBI Taxonomy" id="877466"/>
    <lineage>
        <taxon>Bacteria</taxon>
        <taxon>Bacillati</taxon>
        <taxon>Chloroflexota</taxon>
        <taxon>Thermoflexia</taxon>
        <taxon>Thermoflexales</taxon>
        <taxon>Thermoflexaceae</taxon>
        <taxon>Thermoflexus</taxon>
    </lineage>
</organism>
<dbReference type="EC" id="1.8.1.4" evidence="3 16"/>
<evidence type="ECO:0000313" key="20">
    <source>
        <dbReference type="Proteomes" id="UP000197025"/>
    </source>
</evidence>
<evidence type="ECO:0000256" key="1">
    <source>
        <dbReference type="ARBA" id="ARBA00004496"/>
    </source>
</evidence>
<feature type="domain" description="Pyridine nucleotide-disulphide oxidoreductase dimerisation" evidence="17">
    <location>
        <begin position="352"/>
        <end position="461"/>
    </location>
</feature>
<dbReference type="SUPFAM" id="SSF55424">
    <property type="entry name" value="FAD/NAD-linked reductases, dimerisation (C-terminal) domain"/>
    <property type="match status" value="1"/>
</dbReference>
<accession>A0A212QWF9</accession>
<dbReference type="Pfam" id="PF07992">
    <property type="entry name" value="Pyr_redox_2"/>
    <property type="match status" value="1"/>
</dbReference>
<evidence type="ECO:0000256" key="11">
    <source>
        <dbReference type="ARBA" id="ARBA00023284"/>
    </source>
</evidence>
<feature type="binding site" evidence="14">
    <location>
        <position position="272"/>
    </location>
    <ligand>
        <name>NAD(+)</name>
        <dbReference type="ChEBI" id="CHEBI:57540"/>
    </ligand>
</feature>
<evidence type="ECO:0000259" key="18">
    <source>
        <dbReference type="Pfam" id="PF07992"/>
    </source>
</evidence>
<keyword evidence="7 14" id="KW-0274">FAD</keyword>
<keyword evidence="5" id="KW-0963">Cytoplasm</keyword>
<feature type="binding site" evidence="14">
    <location>
        <position position="209"/>
    </location>
    <ligand>
        <name>NAD(+)</name>
        <dbReference type="ChEBI" id="CHEBI:57540"/>
    </ligand>
</feature>
<evidence type="ECO:0000256" key="5">
    <source>
        <dbReference type="ARBA" id="ARBA00022490"/>
    </source>
</evidence>
<dbReference type="Gene3D" id="3.30.390.30">
    <property type="match status" value="1"/>
</dbReference>
<comment type="miscellaneous">
    <text evidence="16">The active site is a redox-active disulfide bond.</text>
</comment>
<dbReference type="PIRSF" id="PIRSF000350">
    <property type="entry name" value="Mercury_reductase_MerA"/>
    <property type="match status" value="1"/>
</dbReference>
<evidence type="ECO:0000256" key="13">
    <source>
        <dbReference type="PIRSR" id="PIRSR000350-2"/>
    </source>
</evidence>
<dbReference type="EMBL" id="FYEK01000027">
    <property type="protein sequence ID" value="SNB64044.1"/>
    <property type="molecule type" value="Genomic_DNA"/>
</dbReference>
<keyword evidence="14" id="KW-0547">Nucleotide-binding</keyword>
<sequence>MPQYDVVIIGGGPGGYVAAIRAAQLGLKTALVEREHLGGICLNWGCIPTKALLRNAEVIELLRRGDEFGFSFENLKVDYEAAYRRSRQVADRLVRGVQFLMRKNRIDVYEGEGRLRSANQVEVRPTQGAAVGGQRFEGVLEAKYIVLATGARPRLLPGLSVDPPRVITYRQALELKQVPRSIVIIGAGPIGLEFAYLFRVYGAEVTLIEMLPHLAPLEDEEISVELEKQFTRMGIRFMTNTRVEAVRAAGEGVAVEAGGQTLQAETVLVAIGVQPNTEELGLEAVGVQVERGAVVVNDFLQTSVPNIYAIGDLTGKLALAHVASAQGIVAVEHIAAREGKGPMPPALDYLAMPRCTYCRPQIASMGLTEKQAKEQGYTVKVGKFPFQANGKALAFGEHAGFVKLVVDAKYGEILGVHMIGPEVTELLPELVLARTAELTPEEIIRAVHAHPTLSEVLAEAAHAALGAALHI</sequence>
<feature type="binding site" evidence="14">
    <location>
        <begin position="186"/>
        <end position="193"/>
    </location>
    <ligand>
        <name>NAD(+)</name>
        <dbReference type="ChEBI" id="CHEBI:57540"/>
    </ligand>
</feature>
<dbReference type="FunFam" id="3.30.390.30:FF:000001">
    <property type="entry name" value="Dihydrolipoyl dehydrogenase"/>
    <property type="match status" value="1"/>
</dbReference>
<evidence type="ECO:0000256" key="3">
    <source>
        <dbReference type="ARBA" id="ARBA00012608"/>
    </source>
</evidence>
<dbReference type="InterPro" id="IPR012999">
    <property type="entry name" value="Pyr_OxRdtase_I_AS"/>
</dbReference>
<dbReference type="PROSITE" id="PS00076">
    <property type="entry name" value="PYRIDINE_REDOX_1"/>
    <property type="match status" value="1"/>
</dbReference>
<keyword evidence="8 16" id="KW-0560">Oxidoreductase</keyword>
<dbReference type="OrthoDB" id="9800167at2"/>
<dbReference type="AlphaFoldDB" id="A0A212QWF9"/>
<dbReference type="PANTHER" id="PTHR22912:SF217">
    <property type="entry name" value="DIHYDROLIPOYL DEHYDROGENASE"/>
    <property type="match status" value="1"/>
</dbReference>
<evidence type="ECO:0000256" key="14">
    <source>
        <dbReference type="PIRSR" id="PIRSR000350-3"/>
    </source>
</evidence>
<keyword evidence="9 14" id="KW-0520">NAD</keyword>
<proteinExistence type="inferred from homology"/>
<dbReference type="InterPro" id="IPR036188">
    <property type="entry name" value="FAD/NAD-bd_sf"/>
</dbReference>
<keyword evidence="11 16" id="KW-0676">Redox-active center</keyword>
<dbReference type="InterPro" id="IPR016156">
    <property type="entry name" value="FAD/NAD-linked_Rdtase_dimer_sf"/>
</dbReference>
<feature type="binding site" evidence="14">
    <location>
        <position position="113"/>
    </location>
    <ligand>
        <name>FAD</name>
        <dbReference type="ChEBI" id="CHEBI:57692"/>
    </ligand>
</feature>
<feature type="disulfide bond" description="Redox-active" evidence="15">
    <location>
        <begin position="41"/>
        <end position="46"/>
    </location>
</feature>
<name>A0A212QWF9_9CHLR</name>
<comment type="subcellular location">
    <subcellularLocation>
        <location evidence="1">Cytoplasm</location>
    </subcellularLocation>
</comment>
<dbReference type="InterPro" id="IPR023753">
    <property type="entry name" value="FAD/NAD-binding_dom"/>
</dbReference>
<evidence type="ECO:0000256" key="9">
    <source>
        <dbReference type="ARBA" id="ARBA00023027"/>
    </source>
</evidence>
<evidence type="ECO:0000256" key="8">
    <source>
        <dbReference type="ARBA" id="ARBA00023002"/>
    </source>
</evidence>
<dbReference type="GO" id="GO:0004148">
    <property type="term" value="F:dihydrolipoyl dehydrogenase (NADH) activity"/>
    <property type="evidence" value="ECO:0007669"/>
    <property type="project" value="UniProtKB-EC"/>
</dbReference>
<evidence type="ECO:0000256" key="4">
    <source>
        <dbReference type="ARBA" id="ARBA00016961"/>
    </source>
</evidence>
<keyword evidence="20" id="KW-1185">Reference proteome</keyword>
<evidence type="ECO:0000313" key="19">
    <source>
        <dbReference type="EMBL" id="SNB64044.1"/>
    </source>
</evidence>
<feature type="binding site" evidence="14">
    <location>
        <position position="312"/>
    </location>
    <ligand>
        <name>FAD</name>
        <dbReference type="ChEBI" id="CHEBI:57692"/>
    </ligand>
</feature>
<dbReference type="InterPro" id="IPR001100">
    <property type="entry name" value="Pyr_nuc-diS_OxRdtase"/>
</dbReference>
<dbReference type="InterPro" id="IPR004099">
    <property type="entry name" value="Pyr_nucl-diS_OxRdtase_dimer"/>
</dbReference>
<feature type="domain" description="FAD/NAD(P)-binding" evidence="18">
    <location>
        <begin position="4"/>
        <end position="327"/>
    </location>
</feature>
<evidence type="ECO:0000256" key="7">
    <source>
        <dbReference type="ARBA" id="ARBA00022827"/>
    </source>
</evidence>
<comment type="cofactor">
    <cofactor evidence="14 16">
        <name>FAD</name>
        <dbReference type="ChEBI" id="CHEBI:57692"/>
    </cofactor>
    <text evidence="14 16">Binds 1 FAD per subunit.</text>
</comment>
<dbReference type="RefSeq" id="WP_088571018.1">
    <property type="nucleotide sequence ID" value="NZ_FYEK01000027.1"/>
</dbReference>
<feature type="binding site" evidence="14">
    <location>
        <position position="50"/>
    </location>
    <ligand>
        <name>FAD</name>
        <dbReference type="ChEBI" id="CHEBI:57692"/>
    </ligand>
</feature>
<comment type="similarity">
    <text evidence="2 16">Belongs to the class-I pyridine nucleotide-disulfide oxidoreductase family.</text>
</comment>
<dbReference type="PANTHER" id="PTHR22912">
    <property type="entry name" value="DISULFIDE OXIDOREDUCTASE"/>
    <property type="match status" value="1"/>
</dbReference>
<evidence type="ECO:0000256" key="15">
    <source>
        <dbReference type="PIRSR" id="PIRSR000350-4"/>
    </source>
</evidence>
<dbReference type="PRINTS" id="PR00368">
    <property type="entry name" value="FADPNR"/>
</dbReference>
<dbReference type="GO" id="GO:0050660">
    <property type="term" value="F:flavin adenine dinucleotide binding"/>
    <property type="evidence" value="ECO:0007669"/>
    <property type="project" value="InterPro"/>
</dbReference>
<protein>
    <recommendedName>
        <fullName evidence="4 16">Dihydrolipoyl dehydrogenase</fullName>
        <ecNumber evidence="3 16">1.8.1.4</ecNumber>
    </recommendedName>
</protein>
<dbReference type="SUPFAM" id="SSF51905">
    <property type="entry name" value="FAD/NAD(P)-binding domain"/>
    <property type="match status" value="1"/>
</dbReference>
<dbReference type="Pfam" id="PF02852">
    <property type="entry name" value="Pyr_redox_dim"/>
    <property type="match status" value="1"/>
</dbReference>
<evidence type="ECO:0000256" key="16">
    <source>
        <dbReference type="RuleBase" id="RU003692"/>
    </source>
</evidence>
<dbReference type="Proteomes" id="UP000197025">
    <property type="component" value="Unassembled WGS sequence"/>
</dbReference>
<evidence type="ECO:0000256" key="12">
    <source>
        <dbReference type="ARBA" id="ARBA00049187"/>
    </source>
</evidence>
<reference evidence="20" key="1">
    <citation type="submission" date="2017-06" db="EMBL/GenBank/DDBJ databases">
        <authorList>
            <person name="Varghese N."/>
            <person name="Submissions S."/>
        </authorList>
    </citation>
    <scope>NUCLEOTIDE SEQUENCE [LARGE SCALE GENOMIC DNA]</scope>
    <source>
        <strain evidence="20">JAD2</strain>
    </source>
</reference>
<dbReference type="GO" id="GO:0006103">
    <property type="term" value="P:2-oxoglutarate metabolic process"/>
    <property type="evidence" value="ECO:0007669"/>
    <property type="project" value="TreeGrafter"/>
</dbReference>
<dbReference type="GO" id="GO:0005737">
    <property type="term" value="C:cytoplasm"/>
    <property type="evidence" value="ECO:0007669"/>
    <property type="project" value="UniProtKB-SubCell"/>
</dbReference>
<dbReference type="PRINTS" id="PR00411">
    <property type="entry name" value="PNDRDTASEI"/>
</dbReference>